<name>A0A343ISH8_9HEMI</name>
<keyword evidence="13 18" id="KW-0520">NAD</keyword>
<dbReference type="Pfam" id="PF00361">
    <property type="entry name" value="Proton_antipo_M"/>
    <property type="match status" value="1"/>
</dbReference>
<dbReference type="CTD" id="4536"/>
<feature type="transmembrane region" description="Helical" evidence="18">
    <location>
        <begin position="148"/>
        <end position="166"/>
    </location>
</feature>
<evidence type="ECO:0000256" key="10">
    <source>
        <dbReference type="ARBA" id="ARBA00022967"/>
    </source>
</evidence>
<evidence type="ECO:0000256" key="9">
    <source>
        <dbReference type="ARBA" id="ARBA00022792"/>
    </source>
</evidence>
<keyword evidence="7 18" id="KW-0679">Respiratory chain</keyword>
<evidence type="ECO:0000256" key="4">
    <source>
        <dbReference type="ARBA" id="ARBA00012944"/>
    </source>
</evidence>
<evidence type="ECO:0000256" key="14">
    <source>
        <dbReference type="ARBA" id="ARBA00023075"/>
    </source>
</evidence>
<comment type="subcellular location">
    <subcellularLocation>
        <location evidence="2 18">Mitochondrion inner membrane</location>
        <topology evidence="2 18">Multi-pass membrane protein</topology>
    </subcellularLocation>
</comment>
<feature type="domain" description="NADH:quinone oxidoreductase/Mrp antiporter transmembrane" evidence="19">
    <location>
        <begin position="24"/>
        <end position="282"/>
    </location>
</feature>
<comment type="function">
    <text evidence="1">Core subunit of the mitochondrial membrane respiratory chain NADH dehydrogenase (Complex I) that is believed to belong to the minimal assembly required for catalysis. Complex I functions in the transfer of electrons from NADH to the respiratory chain. The immediate electron acceptor for the enzyme is believed to be ubiquinone.</text>
</comment>
<dbReference type="GO" id="GO:0006120">
    <property type="term" value="P:mitochondrial electron transport, NADH to ubiquinone"/>
    <property type="evidence" value="ECO:0007669"/>
    <property type="project" value="InterPro"/>
</dbReference>
<evidence type="ECO:0000256" key="18">
    <source>
        <dbReference type="RuleBase" id="RU003403"/>
    </source>
</evidence>
<geneLocation type="mitochondrion" evidence="20"/>
<comment type="catalytic activity">
    <reaction evidence="17 18">
        <text>a ubiquinone + NADH + 5 H(+)(in) = a ubiquinol + NAD(+) + 4 H(+)(out)</text>
        <dbReference type="Rhea" id="RHEA:29091"/>
        <dbReference type="Rhea" id="RHEA-COMP:9565"/>
        <dbReference type="Rhea" id="RHEA-COMP:9566"/>
        <dbReference type="ChEBI" id="CHEBI:15378"/>
        <dbReference type="ChEBI" id="CHEBI:16389"/>
        <dbReference type="ChEBI" id="CHEBI:17976"/>
        <dbReference type="ChEBI" id="CHEBI:57540"/>
        <dbReference type="ChEBI" id="CHEBI:57945"/>
        <dbReference type="EC" id="7.1.1.2"/>
    </reaction>
</comment>
<evidence type="ECO:0000313" key="20">
    <source>
        <dbReference type="EMBL" id="AST10203.1"/>
    </source>
</evidence>
<evidence type="ECO:0000256" key="8">
    <source>
        <dbReference type="ARBA" id="ARBA00022692"/>
    </source>
</evidence>
<dbReference type="EC" id="7.1.1.2" evidence="4 18"/>
<evidence type="ECO:0000256" key="15">
    <source>
        <dbReference type="ARBA" id="ARBA00023128"/>
    </source>
</evidence>
<dbReference type="PRINTS" id="PR01436">
    <property type="entry name" value="NADHDHGNASE2"/>
</dbReference>
<dbReference type="InterPro" id="IPR001750">
    <property type="entry name" value="ND/Mrp_TM"/>
</dbReference>
<dbReference type="AlphaFoldDB" id="A0A343ISH8"/>
<evidence type="ECO:0000256" key="3">
    <source>
        <dbReference type="ARBA" id="ARBA00007012"/>
    </source>
</evidence>
<feature type="transmembrane region" description="Helical" evidence="18">
    <location>
        <begin position="9"/>
        <end position="28"/>
    </location>
</feature>
<comment type="similarity">
    <text evidence="3 18">Belongs to the complex I subunit 2 family.</text>
</comment>
<keyword evidence="6" id="KW-0813">Transport</keyword>
<feature type="transmembrane region" description="Helical" evidence="18">
    <location>
        <begin position="269"/>
        <end position="291"/>
    </location>
</feature>
<evidence type="ECO:0000256" key="17">
    <source>
        <dbReference type="ARBA" id="ARBA00049551"/>
    </source>
</evidence>
<keyword evidence="8 18" id="KW-0812">Transmembrane</keyword>
<dbReference type="GeneID" id="37277992"/>
<dbReference type="GO" id="GO:0005743">
    <property type="term" value="C:mitochondrial inner membrane"/>
    <property type="evidence" value="ECO:0007669"/>
    <property type="project" value="UniProtKB-SubCell"/>
</dbReference>
<feature type="transmembrane region" description="Helical" evidence="18">
    <location>
        <begin position="312"/>
        <end position="332"/>
    </location>
</feature>
<evidence type="ECO:0000256" key="12">
    <source>
        <dbReference type="ARBA" id="ARBA00022989"/>
    </source>
</evidence>
<feature type="transmembrane region" description="Helical" evidence="18">
    <location>
        <begin position="61"/>
        <end position="84"/>
    </location>
</feature>
<dbReference type="PANTHER" id="PTHR46552">
    <property type="entry name" value="NADH-UBIQUINONE OXIDOREDUCTASE CHAIN 2"/>
    <property type="match status" value="1"/>
</dbReference>
<sequence>MILNSSKMLFMVILISSTMITLSANNWMGMWMGLEMNLMSFIPLISKSKNKKSSQAMMTYFLTQSIGSITLLFSILMNSLVFLYPKLINELVVMMMMMSIMIKVGAAPFHFWLPEMMANLSWLECMLLMTWQKIAPLTVLNMMPKNQFLYISIILSAIMGGVGGLNQTSLRKILAYSSINHLGWMMMFMTMNVSWYKYLVIYSMLIIMVCMFMKMKNVFFINQLMTASPSVTEKITYTVLFLSLGGLPPFLGFLPKWMVIQSMINSNMYLLMVVMMLFSLLTLFYYLRMVMSFILSYSMINKWVVYKASNKFLLLVFLLINLSLPVLMALGFF</sequence>
<proteinExistence type="inferred from homology"/>
<dbReference type="InterPro" id="IPR050175">
    <property type="entry name" value="Complex_I_Subunit_2"/>
</dbReference>
<keyword evidence="12 18" id="KW-1133">Transmembrane helix</keyword>
<gene>
    <name evidence="20" type="primary">ND2</name>
</gene>
<reference evidence="20" key="1">
    <citation type="thesis" date="2017" institute="China Agricultural University">
        <title>Studies on the comparative mitochondrial genomics and phylogeny of Heteroptera (Insecta: Hemiptera).</title>
        <authorList>
            <person name="Jiang P."/>
        </authorList>
    </citation>
    <scope>NUCLEOTIDE SEQUENCE</scope>
</reference>
<organism evidence="20">
    <name type="scientific">Notopteryx soror</name>
    <dbReference type="NCBI Taxonomy" id="2021948"/>
    <lineage>
        <taxon>Eukaryota</taxon>
        <taxon>Metazoa</taxon>
        <taxon>Ecdysozoa</taxon>
        <taxon>Arthropoda</taxon>
        <taxon>Hexapoda</taxon>
        <taxon>Insecta</taxon>
        <taxon>Pterygota</taxon>
        <taxon>Neoptera</taxon>
        <taxon>Paraneoptera</taxon>
        <taxon>Hemiptera</taxon>
        <taxon>Heteroptera</taxon>
        <taxon>Panheteroptera</taxon>
        <taxon>Pentatomomorpha</taxon>
        <taxon>Coreoidea</taxon>
        <taxon>Coreidae</taxon>
        <taxon>Coreinae</taxon>
        <taxon>Notopteryx</taxon>
    </lineage>
</organism>
<dbReference type="RefSeq" id="YP_009472973.1">
    <property type="nucleotide sequence ID" value="NC_037376.1"/>
</dbReference>
<dbReference type="PANTHER" id="PTHR46552:SF1">
    <property type="entry name" value="NADH-UBIQUINONE OXIDOREDUCTASE CHAIN 2"/>
    <property type="match status" value="1"/>
</dbReference>
<evidence type="ECO:0000256" key="1">
    <source>
        <dbReference type="ARBA" id="ARBA00003257"/>
    </source>
</evidence>
<keyword evidence="15 18" id="KW-0496">Mitochondrion</keyword>
<keyword evidence="16 18" id="KW-0472">Membrane</keyword>
<accession>A0A343ISH8</accession>
<evidence type="ECO:0000259" key="19">
    <source>
        <dbReference type="Pfam" id="PF00361"/>
    </source>
</evidence>
<dbReference type="EMBL" id="KX505857">
    <property type="protein sequence ID" value="AST10203.1"/>
    <property type="molecule type" value="Genomic_DNA"/>
</dbReference>
<comment type="function">
    <text evidence="18">Core subunit of the mitochondrial membrane respiratory chain NADH dehydrogenase (Complex I) which catalyzes electron transfer from NADH through the respiratory chain, using ubiquinone as an electron acceptor. Essential for the catalytic activity and assembly of complex I.</text>
</comment>
<keyword evidence="11 18" id="KW-0249">Electron transport</keyword>
<feature type="transmembrane region" description="Helical" evidence="18">
    <location>
        <begin position="195"/>
        <end position="214"/>
    </location>
</feature>
<feature type="transmembrane region" description="Helical" evidence="18">
    <location>
        <begin position="235"/>
        <end position="257"/>
    </location>
</feature>
<evidence type="ECO:0000256" key="13">
    <source>
        <dbReference type="ARBA" id="ARBA00023027"/>
    </source>
</evidence>
<evidence type="ECO:0000256" key="7">
    <source>
        <dbReference type="ARBA" id="ARBA00022660"/>
    </source>
</evidence>
<dbReference type="InterPro" id="IPR003917">
    <property type="entry name" value="NADH_UbQ_OxRdtase_chain2"/>
</dbReference>
<evidence type="ECO:0000256" key="6">
    <source>
        <dbReference type="ARBA" id="ARBA00022448"/>
    </source>
</evidence>
<keyword evidence="9 18" id="KW-0999">Mitochondrion inner membrane</keyword>
<evidence type="ECO:0000256" key="5">
    <source>
        <dbReference type="ARBA" id="ARBA00021008"/>
    </source>
</evidence>
<feature type="transmembrane region" description="Helical" evidence="18">
    <location>
        <begin position="173"/>
        <end position="189"/>
    </location>
</feature>
<keyword evidence="14 18" id="KW-0830">Ubiquinone</keyword>
<evidence type="ECO:0000256" key="2">
    <source>
        <dbReference type="ARBA" id="ARBA00004448"/>
    </source>
</evidence>
<feature type="transmembrane region" description="Helical" evidence="18">
    <location>
        <begin position="91"/>
        <end position="113"/>
    </location>
</feature>
<evidence type="ECO:0000256" key="16">
    <source>
        <dbReference type="ARBA" id="ARBA00023136"/>
    </source>
</evidence>
<protein>
    <recommendedName>
        <fullName evidence="5 18">NADH-ubiquinone oxidoreductase chain 2</fullName>
        <ecNumber evidence="4 18">7.1.1.2</ecNumber>
    </recommendedName>
</protein>
<keyword evidence="10 18" id="KW-1278">Translocase</keyword>
<dbReference type="GO" id="GO:0008137">
    <property type="term" value="F:NADH dehydrogenase (ubiquinone) activity"/>
    <property type="evidence" value="ECO:0007669"/>
    <property type="project" value="UniProtKB-EC"/>
</dbReference>
<evidence type="ECO:0000256" key="11">
    <source>
        <dbReference type="ARBA" id="ARBA00022982"/>
    </source>
</evidence>